<evidence type="ECO:0008006" key="4">
    <source>
        <dbReference type="Google" id="ProtNLM"/>
    </source>
</evidence>
<protein>
    <recommendedName>
        <fullName evidence="4">Lipoprotein</fullName>
    </recommendedName>
</protein>
<evidence type="ECO:0000313" key="2">
    <source>
        <dbReference type="EMBL" id="WAL59175.1"/>
    </source>
</evidence>
<sequence length="165" mass="17799">MKVVRWRGALLATAFSFMVLGAACAPSEPSRYEQAQEQTQGGSAVAQDAVPGSRFNQFFPRSVSGYEIVPSQEKQGFAEYKVNQNGQTVAMLAINDTTGTGAADKFQSSSMTIAGYPAVEQGQNATAILVNDRFQVKVLSRDSSFTKEDRADWIGKFDLQGLSGL</sequence>
<evidence type="ECO:0000256" key="1">
    <source>
        <dbReference type="SAM" id="SignalP"/>
    </source>
</evidence>
<proteinExistence type="predicted"/>
<dbReference type="KEGG" id="tsin:OXH18_18635"/>
<keyword evidence="1" id="KW-0732">Signal</keyword>
<gene>
    <name evidence="2" type="ORF">OXH18_18635</name>
</gene>
<reference evidence="2" key="1">
    <citation type="submission" date="2022-12" db="EMBL/GenBank/DDBJ databases">
        <title>Polyphasic identification of a Novel Hot-Spring Cyanobacterium Ocullathermofonsia sinensis gen nov. sp. nov. and Genomic Insights on its Adaptations to the Thermal Habitat.</title>
        <authorList>
            <person name="Daroch M."/>
            <person name="Tang J."/>
            <person name="Jiang Y."/>
        </authorList>
    </citation>
    <scope>NUCLEOTIDE SEQUENCE</scope>
    <source>
        <strain evidence="2">PKUAC-SCTA174</strain>
    </source>
</reference>
<accession>A0A9E8ZDC7</accession>
<dbReference type="EMBL" id="CP113797">
    <property type="protein sequence ID" value="WAL59175.1"/>
    <property type="molecule type" value="Genomic_DNA"/>
</dbReference>
<evidence type="ECO:0000313" key="3">
    <source>
        <dbReference type="Proteomes" id="UP001163152"/>
    </source>
</evidence>
<dbReference type="Proteomes" id="UP001163152">
    <property type="component" value="Chromosome"/>
</dbReference>
<dbReference type="PROSITE" id="PS51257">
    <property type="entry name" value="PROKAR_LIPOPROTEIN"/>
    <property type="match status" value="1"/>
</dbReference>
<organism evidence="2 3">
    <name type="scientific">Thermocoleostomius sinensis A174</name>
    <dbReference type="NCBI Taxonomy" id="2016057"/>
    <lineage>
        <taxon>Bacteria</taxon>
        <taxon>Bacillati</taxon>
        <taxon>Cyanobacteriota</taxon>
        <taxon>Cyanophyceae</taxon>
        <taxon>Oculatellales</taxon>
        <taxon>Oculatellaceae</taxon>
        <taxon>Thermocoleostomius</taxon>
    </lineage>
</organism>
<dbReference type="RefSeq" id="WP_268608818.1">
    <property type="nucleotide sequence ID" value="NZ_CP113797.1"/>
</dbReference>
<feature type="signal peptide" evidence="1">
    <location>
        <begin position="1"/>
        <end position="25"/>
    </location>
</feature>
<name>A0A9E8ZDC7_9CYAN</name>
<dbReference type="AlphaFoldDB" id="A0A9E8ZDC7"/>
<keyword evidence="3" id="KW-1185">Reference proteome</keyword>
<feature type="chain" id="PRO_5038976971" description="Lipoprotein" evidence="1">
    <location>
        <begin position="26"/>
        <end position="165"/>
    </location>
</feature>